<organism evidence="2 3">
    <name type="scientific">Flavobacterium chilense</name>
    <dbReference type="NCBI Taxonomy" id="946677"/>
    <lineage>
        <taxon>Bacteria</taxon>
        <taxon>Pseudomonadati</taxon>
        <taxon>Bacteroidota</taxon>
        <taxon>Flavobacteriia</taxon>
        <taxon>Flavobacteriales</taxon>
        <taxon>Flavobacteriaceae</taxon>
        <taxon>Flavobacterium</taxon>
    </lineage>
</organism>
<evidence type="ECO:0000313" key="2">
    <source>
        <dbReference type="EMBL" id="SHL02255.1"/>
    </source>
</evidence>
<dbReference type="STRING" id="946677.SAMN05444484_10139"/>
<feature type="chain" id="PRO_5009922317" description="DUF4843 domain-containing protein" evidence="1">
    <location>
        <begin position="23"/>
        <end position="258"/>
    </location>
</feature>
<reference evidence="3" key="1">
    <citation type="submission" date="2016-11" db="EMBL/GenBank/DDBJ databases">
        <authorList>
            <person name="Varghese N."/>
            <person name="Submissions S."/>
        </authorList>
    </citation>
    <scope>NUCLEOTIDE SEQUENCE [LARGE SCALE GENOMIC DNA]</scope>
    <source>
        <strain evidence="3">DSM 24724</strain>
    </source>
</reference>
<protein>
    <recommendedName>
        <fullName evidence="4">DUF4843 domain-containing protein</fullName>
    </recommendedName>
</protein>
<dbReference type="Pfam" id="PF16132">
    <property type="entry name" value="DUF4843"/>
    <property type="match status" value="1"/>
</dbReference>
<dbReference type="PROSITE" id="PS51257">
    <property type="entry name" value="PROKAR_LIPOPROTEIN"/>
    <property type="match status" value="1"/>
</dbReference>
<gene>
    <name evidence="2" type="ORF">SAMN05444484_10139</name>
</gene>
<evidence type="ECO:0008006" key="4">
    <source>
        <dbReference type="Google" id="ProtNLM"/>
    </source>
</evidence>
<proteinExistence type="predicted"/>
<dbReference type="OrthoDB" id="1096291at2"/>
<sequence>MKKILILSIVLLSFLGVTSCSQEEIKTYSGTDNVYFSPAVFPYVMNGNYSITTDSTGVSFGFDNAAIDKKTYLIPIRVQGKLSDIDRKVKVTVDPSSTAIEGTDFSLPKNIMIRAGKAVDTIAVTLYRTSALKLKRVTMVLNLEENEFFTTKMQSTVTNVLTNKTMSYTRFKLSFDDQLNTPKGWYVYFTGPFTAKKFLLMCDLLHLDPVMFDAPFGSPGIGSADYLYYNTFMKRYLADQKASGNTIYEDDGTEMVFP</sequence>
<dbReference type="RefSeq" id="WP_068843345.1">
    <property type="nucleotide sequence ID" value="NZ_FRBT01000001.1"/>
</dbReference>
<keyword evidence="1" id="KW-0732">Signal</keyword>
<feature type="signal peptide" evidence="1">
    <location>
        <begin position="1"/>
        <end position="22"/>
    </location>
</feature>
<evidence type="ECO:0000313" key="3">
    <source>
        <dbReference type="Proteomes" id="UP000184028"/>
    </source>
</evidence>
<keyword evidence="3" id="KW-1185">Reference proteome</keyword>
<evidence type="ECO:0000256" key="1">
    <source>
        <dbReference type="SAM" id="SignalP"/>
    </source>
</evidence>
<name>A0A1M6X8Z6_9FLAO</name>
<accession>A0A1M6X8Z6</accession>
<dbReference type="InterPro" id="IPR032299">
    <property type="entry name" value="DUF4843"/>
</dbReference>
<dbReference type="AlphaFoldDB" id="A0A1M6X8Z6"/>
<dbReference type="EMBL" id="FRBT01000001">
    <property type="protein sequence ID" value="SHL02255.1"/>
    <property type="molecule type" value="Genomic_DNA"/>
</dbReference>
<dbReference type="Proteomes" id="UP000184028">
    <property type="component" value="Unassembled WGS sequence"/>
</dbReference>